<dbReference type="InterPro" id="IPR048020">
    <property type="entry name" value="Transpos_IS3"/>
</dbReference>
<keyword evidence="3" id="KW-1185">Reference proteome</keyword>
<sequence>MFACNLFGIDRQVYYRRIRRKSNKEFKAIEVVSMINQVRKTMPRLGGKKSYHLLMDDLKSMRIGRDKLFDILRANHLLIQPKRSYHVTTNSHHRFKKHQNLILGLEINRPNQVWVSDITYIGKREKPCYLSLVTDAYSKKIMGYYVANNMNTQSSVKALNMAIKQRKNNKIPLIHHSDRGLQYCANAYQNTLNKNGIWPSMTQNSDPYENAVAERINGILKQEFMIDKYNLNLKNMKQIVKESVTIYNELRPHYSNYMLTPNKMHLQSQIKMRTYKTKNTCKNVFASV</sequence>
<dbReference type="PROSITE" id="PS50994">
    <property type="entry name" value="INTEGRASE"/>
    <property type="match status" value="1"/>
</dbReference>
<comment type="caution">
    <text evidence="2">The sequence shown here is derived from an EMBL/GenBank/DDBJ whole genome shotgun (WGS) entry which is preliminary data.</text>
</comment>
<organism evidence="2 3">
    <name type="scientific">Flavobacterium frigidarium</name>
    <dbReference type="NCBI Taxonomy" id="99286"/>
    <lineage>
        <taxon>Bacteria</taxon>
        <taxon>Pseudomonadati</taxon>
        <taxon>Bacteroidota</taxon>
        <taxon>Flavobacteriia</taxon>
        <taxon>Flavobacteriales</taxon>
        <taxon>Flavobacteriaceae</taxon>
        <taxon>Flavobacterium</taxon>
    </lineage>
</organism>
<protein>
    <submittedName>
        <fullName evidence="2">IS3 family transposase</fullName>
    </submittedName>
</protein>
<dbReference type="Proteomes" id="UP001568894">
    <property type="component" value="Unassembled WGS sequence"/>
</dbReference>
<dbReference type="InterPro" id="IPR012337">
    <property type="entry name" value="RNaseH-like_sf"/>
</dbReference>
<dbReference type="InterPro" id="IPR050900">
    <property type="entry name" value="Transposase_IS3/IS150/IS904"/>
</dbReference>
<name>A0ABV4KDM9_9FLAO</name>
<dbReference type="RefSeq" id="WP_371568892.1">
    <property type="nucleotide sequence ID" value="NZ_JASMRN010000004.1"/>
</dbReference>
<dbReference type="PANTHER" id="PTHR46889">
    <property type="entry name" value="TRANSPOSASE INSF FOR INSERTION SEQUENCE IS3B-RELATED"/>
    <property type="match status" value="1"/>
</dbReference>
<dbReference type="Gene3D" id="3.30.420.10">
    <property type="entry name" value="Ribonuclease H-like superfamily/Ribonuclease H"/>
    <property type="match status" value="1"/>
</dbReference>
<dbReference type="NCBIfam" id="NF033516">
    <property type="entry name" value="transpos_IS3"/>
    <property type="match status" value="1"/>
</dbReference>
<dbReference type="PANTHER" id="PTHR46889:SF5">
    <property type="entry name" value="INTEGRASE PROTEIN"/>
    <property type="match status" value="1"/>
</dbReference>
<dbReference type="Pfam" id="PF00665">
    <property type="entry name" value="rve"/>
    <property type="match status" value="1"/>
</dbReference>
<accession>A0ABV4KDM9</accession>
<dbReference type="EMBL" id="JASMRN010000004">
    <property type="protein sequence ID" value="MEZ7514790.1"/>
    <property type="molecule type" value="Genomic_DNA"/>
</dbReference>
<feature type="domain" description="Integrase catalytic" evidence="1">
    <location>
        <begin position="106"/>
        <end position="269"/>
    </location>
</feature>
<dbReference type="InterPro" id="IPR036397">
    <property type="entry name" value="RNaseH_sf"/>
</dbReference>
<reference evidence="2 3" key="1">
    <citation type="submission" date="2023-05" db="EMBL/GenBank/DDBJ databases">
        <title>Adaptations of aquatic viruses from atmosphere-close ecosystems of the Central Arctic Ocean.</title>
        <authorList>
            <person name="Rahlff J."/>
            <person name="Holmfeldt K."/>
        </authorList>
    </citation>
    <scope>NUCLEOTIDE SEQUENCE [LARGE SCALE GENOMIC DNA]</scope>
    <source>
        <strain evidence="2 3">Arc14</strain>
    </source>
</reference>
<dbReference type="SUPFAM" id="SSF53098">
    <property type="entry name" value="Ribonuclease H-like"/>
    <property type="match status" value="1"/>
</dbReference>
<evidence type="ECO:0000259" key="1">
    <source>
        <dbReference type="PROSITE" id="PS50994"/>
    </source>
</evidence>
<dbReference type="InterPro" id="IPR001584">
    <property type="entry name" value="Integrase_cat-core"/>
</dbReference>
<gene>
    <name evidence="2" type="ORF">QO192_05770</name>
</gene>
<evidence type="ECO:0000313" key="3">
    <source>
        <dbReference type="Proteomes" id="UP001568894"/>
    </source>
</evidence>
<evidence type="ECO:0000313" key="2">
    <source>
        <dbReference type="EMBL" id="MEZ7514790.1"/>
    </source>
</evidence>
<proteinExistence type="predicted"/>